<protein>
    <submittedName>
        <fullName evidence="6">Short-chain dehydrogenase</fullName>
    </submittedName>
</protein>
<dbReference type="SUPFAM" id="SSF51735">
    <property type="entry name" value="NAD(P)-binding Rossmann-fold domains"/>
    <property type="match status" value="1"/>
</dbReference>
<evidence type="ECO:0000256" key="4">
    <source>
        <dbReference type="SAM" id="MobiDB-lite"/>
    </source>
</evidence>
<evidence type="ECO:0000259" key="5">
    <source>
        <dbReference type="SMART" id="SM00822"/>
    </source>
</evidence>
<dbReference type="InterPro" id="IPR020904">
    <property type="entry name" value="Sc_DH/Rdtase_CS"/>
</dbReference>
<dbReference type="Pfam" id="PF00106">
    <property type="entry name" value="adh_short"/>
    <property type="match status" value="1"/>
</dbReference>
<dbReference type="InterPro" id="IPR057326">
    <property type="entry name" value="KR_dom"/>
</dbReference>
<dbReference type="GO" id="GO:0016491">
    <property type="term" value="F:oxidoreductase activity"/>
    <property type="evidence" value="ECO:0007669"/>
    <property type="project" value="UniProtKB-KW"/>
</dbReference>
<feature type="compositionally biased region" description="Polar residues" evidence="4">
    <location>
        <begin position="306"/>
        <end position="322"/>
    </location>
</feature>
<gene>
    <name evidence="6" type="ORF">SAMN05421823_102668</name>
</gene>
<keyword evidence="7" id="KW-1185">Reference proteome</keyword>
<dbReference type="FunFam" id="3.40.50.720:FF:000084">
    <property type="entry name" value="Short-chain dehydrogenase reductase"/>
    <property type="match status" value="1"/>
</dbReference>
<dbReference type="PANTHER" id="PTHR44196">
    <property type="entry name" value="DEHYDROGENASE/REDUCTASE SDR FAMILY MEMBER 7B"/>
    <property type="match status" value="1"/>
</dbReference>
<dbReference type="PANTHER" id="PTHR44196:SF1">
    <property type="entry name" value="DEHYDROGENASE_REDUCTASE SDR FAMILY MEMBER 7B"/>
    <property type="match status" value="1"/>
</dbReference>
<sequence length="340" mass="36695">MKRKTKAFLWLIGSLGAAYATKKLVRDSREIQYKDKVVLITGGSRGLGLVMARQLAEAGARLALCARDAQELERAAQELFETGADVLTVPCDVTDPQQINEMIGKVRERFGTIDVLINNAGVIQVGPLETMSRQEYEEAMNTHFWGPYHTTQALLPLLRQKGEGRIVNVASIGGKVAIPHLAPYSASKFALVGFSEGLRAELMKSGILVTTACPGLIRTGSPRNATIKGDHQKEYAWFSIADSIPGLSLSAEATARAILEAARKGEAEVVTSVPAKILTGLHGWFPGLATDLMALTNRLLPKPGTLKNTTAQKGYESQSWVSPSPVTQLTEKAAAQNNEM</sequence>
<evidence type="ECO:0000313" key="7">
    <source>
        <dbReference type="Proteomes" id="UP000198510"/>
    </source>
</evidence>
<dbReference type="InterPro" id="IPR036291">
    <property type="entry name" value="NAD(P)-bd_dom_sf"/>
</dbReference>
<dbReference type="RefSeq" id="WP_089680516.1">
    <property type="nucleotide sequence ID" value="NZ_FNFO01000002.1"/>
</dbReference>
<keyword evidence="2" id="KW-0560">Oxidoreductase</keyword>
<evidence type="ECO:0000256" key="1">
    <source>
        <dbReference type="ARBA" id="ARBA00006484"/>
    </source>
</evidence>
<feature type="domain" description="Ketoreductase" evidence="5">
    <location>
        <begin position="36"/>
        <end position="220"/>
    </location>
</feature>
<dbReference type="AlphaFoldDB" id="A0A1G9BP20"/>
<accession>A0A1G9BP20</accession>
<dbReference type="Gene3D" id="3.40.50.720">
    <property type="entry name" value="NAD(P)-binding Rossmann-like Domain"/>
    <property type="match status" value="1"/>
</dbReference>
<comment type="similarity">
    <text evidence="1 3">Belongs to the short-chain dehydrogenases/reductases (SDR) family.</text>
</comment>
<dbReference type="STRING" id="1075417.SAMN05421823_102668"/>
<dbReference type="SMART" id="SM00822">
    <property type="entry name" value="PKS_KR"/>
    <property type="match status" value="1"/>
</dbReference>
<dbReference type="GO" id="GO:0016020">
    <property type="term" value="C:membrane"/>
    <property type="evidence" value="ECO:0007669"/>
    <property type="project" value="TreeGrafter"/>
</dbReference>
<dbReference type="PRINTS" id="PR00081">
    <property type="entry name" value="GDHRDH"/>
</dbReference>
<dbReference type="PRINTS" id="PR00080">
    <property type="entry name" value="SDRFAMILY"/>
</dbReference>
<evidence type="ECO:0000313" key="6">
    <source>
        <dbReference type="EMBL" id="SDK41010.1"/>
    </source>
</evidence>
<name>A0A1G9BP20_9BACT</name>
<dbReference type="OrthoDB" id="822355at2"/>
<dbReference type="InterPro" id="IPR002347">
    <property type="entry name" value="SDR_fam"/>
</dbReference>
<reference evidence="6 7" key="1">
    <citation type="submission" date="2016-10" db="EMBL/GenBank/DDBJ databases">
        <authorList>
            <person name="de Groot N.N."/>
        </authorList>
    </citation>
    <scope>NUCLEOTIDE SEQUENCE [LARGE SCALE GENOMIC DNA]</scope>
    <source>
        <strain evidence="6 7">DSM 25186</strain>
    </source>
</reference>
<proteinExistence type="inferred from homology"/>
<dbReference type="EMBL" id="FNFO01000002">
    <property type="protein sequence ID" value="SDK41010.1"/>
    <property type="molecule type" value="Genomic_DNA"/>
</dbReference>
<dbReference type="Proteomes" id="UP000198510">
    <property type="component" value="Unassembled WGS sequence"/>
</dbReference>
<organism evidence="6 7">
    <name type="scientific">Catalinimonas alkaloidigena</name>
    <dbReference type="NCBI Taxonomy" id="1075417"/>
    <lineage>
        <taxon>Bacteria</taxon>
        <taxon>Pseudomonadati</taxon>
        <taxon>Bacteroidota</taxon>
        <taxon>Cytophagia</taxon>
        <taxon>Cytophagales</taxon>
        <taxon>Catalimonadaceae</taxon>
        <taxon>Catalinimonas</taxon>
    </lineage>
</organism>
<evidence type="ECO:0000256" key="3">
    <source>
        <dbReference type="RuleBase" id="RU000363"/>
    </source>
</evidence>
<evidence type="ECO:0000256" key="2">
    <source>
        <dbReference type="ARBA" id="ARBA00023002"/>
    </source>
</evidence>
<feature type="region of interest" description="Disordered" evidence="4">
    <location>
        <begin position="303"/>
        <end position="322"/>
    </location>
</feature>
<dbReference type="PROSITE" id="PS00061">
    <property type="entry name" value="ADH_SHORT"/>
    <property type="match status" value="1"/>
</dbReference>